<accession>A0ABQ9N0E4</accession>
<dbReference type="Pfam" id="PF13912">
    <property type="entry name" value="zf-C2H2_6"/>
    <property type="match status" value="1"/>
</dbReference>
<organism evidence="9 10">
    <name type="scientific">Hevea brasiliensis</name>
    <name type="common">Para rubber tree</name>
    <name type="synonym">Siphonia brasiliensis</name>
    <dbReference type="NCBI Taxonomy" id="3981"/>
    <lineage>
        <taxon>Eukaryota</taxon>
        <taxon>Viridiplantae</taxon>
        <taxon>Streptophyta</taxon>
        <taxon>Embryophyta</taxon>
        <taxon>Tracheophyta</taxon>
        <taxon>Spermatophyta</taxon>
        <taxon>Magnoliopsida</taxon>
        <taxon>eudicotyledons</taxon>
        <taxon>Gunneridae</taxon>
        <taxon>Pentapetalae</taxon>
        <taxon>rosids</taxon>
        <taxon>fabids</taxon>
        <taxon>Malpighiales</taxon>
        <taxon>Euphorbiaceae</taxon>
        <taxon>Crotonoideae</taxon>
        <taxon>Micrandreae</taxon>
        <taxon>Hevea</taxon>
    </lineage>
</organism>
<reference evidence="9" key="1">
    <citation type="journal article" date="2023" name="Plant Biotechnol. J.">
        <title>Chromosome-level wild Hevea brasiliensis genome provides new tools for genomic-assisted breeding and valuable loci to elevate rubber yield.</title>
        <authorList>
            <person name="Cheng H."/>
            <person name="Song X."/>
            <person name="Hu Y."/>
            <person name="Wu T."/>
            <person name="Yang Q."/>
            <person name="An Z."/>
            <person name="Feng S."/>
            <person name="Deng Z."/>
            <person name="Wu W."/>
            <person name="Zeng X."/>
            <person name="Tu M."/>
            <person name="Wang X."/>
            <person name="Huang H."/>
        </authorList>
    </citation>
    <scope>NUCLEOTIDE SEQUENCE</scope>
    <source>
        <strain evidence="9">MT/VB/25A 57/8</strain>
    </source>
</reference>
<evidence type="ECO:0000256" key="4">
    <source>
        <dbReference type="ARBA" id="ARBA00022833"/>
    </source>
</evidence>
<keyword evidence="10" id="KW-1185">Reference proteome</keyword>
<comment type="caution">
    <text evidence="9">The sequence shown here is derived from an EMBL/GenBank/DDBJ whole genome shotgun (WGS) entry which is preliminary data.</text>
</comment>
<gene>
    <name evidence="9" type="ORF">P3X46_004364</name>
</gene>
<proteinExistence type="predicted"/>
<evidence type="ECO:0000256" key="6">
    <source>
        <dbReference type="PROSITE-ProRule" id="PRU00042"/>
    </source>
</evidence>
<dbReference type="EMBL" id="JARPOI010000003">
    <property type="protein sequence ID" value="KAJ9184660.1"/>
    <property type="molecule type" value="Genomic_DNA"/>
</dbReference>
<feature type="domain" description="C2H2-type" evidence="8">
    <location>
        <begin position="21"/>
        <end position="48"/>
    </location>
</feature>
<comment type="subcellular location">
    <subcellularLocation>
        <location evidence="1">Nucleus</location>
    </subcellularLocation>
</comment>
<keyword evidence="2" id="KW-0479">Metal-binding</keyword>
<dbReference type="PANTHER" id="PTHR47287:SF15">
    <property type="entry name" value="ZINC FINGER PROTEIN 3-LIKE"/>
    <property type="match status" value="1"/>
</dbReference>
<evidence type="ECO:0000313" key="10">
    <source>
        <dbReference type="Proteomes" id="UP001174677"/>
    </source>
</evidence>
<keyword evidence="4" id="KW-0862">Zinc</keyword>
<dbReference type="PROSITE" id="PS00028">
    <property type="entry name" value="ZINC_FINGER_C2H2_1"/>
    <property type="match status" value="1"/>
</dbReference>
<protein>
    <recommendedName>
        <fullName evidence="8">C2H2-type domain-containing protein</fullName>
    </recommendedName>
</protein>
<dbReference type="Proteomes" id="UP001174677">
    <property type="component" value="Chromosome 3"/>
</dbReference>
<keyword evidence="5" id="KW-0539">Nucleus</keyword>
<evidence type="ECO:0000256" key="5">
    <source>
        <dbReference type="ARBA" id="ARBA00023242"/>
    </source>
</evidence>
<evidence type="ECO:0000313" key="9">
    <source>
        <dbReference type="EMBL" id="KAJ9184660.1"/>
    </source>
</evidence>
<dbReference type="InterPro" id="IPR013087">
    <property type="entry name" value="Znf_C2H2_type"/>
</dbReference>
<keyword evidence="3 6" id="KW-0863">Zinc-finger</keyword>
<feature type="compositionally biased region" description="Basic and acidic residues" evidence="7">
    <location>
        <begin position="140"/>
        <end position="154"/>
    </location>
</feature>
<dbReference type="PROSITE" id="PS50157">
    <property type="entry name" value="ZINC_FINGER_C2H2_2"/>
    <property type="match status" value="1"/>
</dbReference>
<sequence>MDGDSSSDETTASSGPSTHGFVCTVCFRVFPSGQALGGHQNAHLLERSFRQKTPNILGAVLNHPLPDEDNQSLAWSNSGSRDLMQQPRLITQVDRSKTTKRASGGYPIEGRANCGSSHHHPYGRRAGEEARRRRLTKNLLGERKSGHQVKEGEGTGKSSETSICDPSVDIELSLKSKEYLDLELKLGF</sequence>
<evidence type="ECO:0000256" key="1">
    <source>
        <dbReference type="ARBA" id="ARBA00004123"/>
    </source>
</evidence>
<evidence type="ECO:0000256" key="3">
    <source>
        <dbReference type="ARBA" id="ARBA00022771"/>
    </source>
</evidence>
<name>A0ABQ9N0E4_HEVBR</name>
<feature type="region of interest" description="Disordered" evidence="7">
    <location>
        <begin position="93"/>
        <end position="162"/>
    </location>
</feature>
<evidence type="ECO:0000259" key="8">
    <source>
        <dbReference type="PROSITE" id="PS50157"/>
    </source>
</evidence>
<evidence type="ECO:0000256" key="2">
    <source>
        <dbReference type="ARBA" id="ARBA00022723"/>
    </source>
</evidence>
<dbReference type="PANTHER" id="PTHR47287">
    <property type="entry name" value="C2H2 AND C2HC ZINC FINGERS SUPERFAMILY PROTEIN"/>
    <property type="match status" value="1"/>
</dbReference>
<evidence type="ECO:0000256" key="7">
    <source>
        <dbReference type="SAM" id="MobiDB-lite"/>
    </source>
</evidence>
<dbReference type="InterPro" id="IPR044246">
    <property type="entry name" value="ZFP3-like"/>
</dbReference>